<evidence type="ECO:0000313" key="7">
    <source>
        <dbReference type="EMBL" id="MBJ7601432.1"/>
    </source>
</evidence>
<dbReference type="GO" id="GO:0035435">
    <property type="term" value="P:phosphate ion transmembrane transport"/>
    <property type="evidence" value="ECO:0007669"/>
    <property type="project" value="TreeGrafter"/>
</dbReference>
<feature type="transmembrane region" description="Helical" evidence="6">
    <location>
        <begin position="139"/>
        <end position="161"/>
    </location>
</feature>
<sequence length="293" mass="30179">MSDVLLLAAIAAALVFDFTNGFHDTANAIATSISTRALSPRLAVLMAAVLNLVGALVTVVFFGARVSNTIASLLAQPTVVVIIAALLGATVWNLITWYAGLPSSSTHALVGGLIGAGVAAAGGFGGVHWRAVGTVVTWLVLSPPIGFLVAAAIMLVIYAAVHSRRPHPINKAFRHAQILTSAFVSYSHGSNDAQKSMAAMGMALLATGHFQKFTVPIWVVFLAATAIGFGTYAGGWRIIRTLGWRIYKLDPATGFGAQLAGAATIQVATLFGLPVSTTHVVTGSVIGAGAPPR</sequence>
<dbReference type="InterPro" id="IPR001204">
    <property type="entry name" value="Phos_transporter"/>
</dbReference>
<evidence type="ECO:0000256" key="1">
    <source>
        <dbReference type="ARBA" id="ARBA00004141"/>
    </source>
</evidence>
<dbReference type="PANTHER" id="PTHR11101:SF80">
    <property type="entry name" value="PHOSPHATE TRANSPORTER"/>
    <property type="match status" value="1"/>
</dbReference>
<feature type="transmembrane region" description="Helical" evidence="6">
    <location>
        <begin position="44"/>
        <end position="66"/>
    </location>
</feature>
<dbReference type="RefSeq" id="WP_338205665.1">
    <property type="nucleotide sequence ID" value="NZ_JAEKNR010000244.1"/>
</dbReference>
<dbReference type="GO" id="GO:0005315">
    <property type="term" value="F:phosphate transmembrane transporter activity"/>
    <property type="evidence" value="ECO:0007669"/>
    <property type="project" value="InterPro"/>
</dbReference>
<keyword evidence="4 6" id="KW-1133">Transmembrane helix</keyword>
<feature type="transmembrane region" description="Helical" evidence="6">
    <location>
        <begin position="78"/>
        <end position="100"/>
    </location>
</feature>
<comment type="caution">
    <text evidence="7">The sequence shown here is derived from an EMBL/GenBank/DDBJ whole genome shotgun (WGS) entry which is preliminary data.</text>
</comment>
<keyword evidence="3 6" id="KW-0812">Transmembrane</keyword>
<protein>
    <submittedName>
        <fullName evidence="7">Inorganic phosphate transporter</fullName>
    </submittedName>
</protein>
<organism evidence="7 8">
    <name type="scientific">Candidatus Nephthysia bennettiae</name>
    <dbReference type="NCBI Taxonomy" id="3127016"/>
    <lineage>
        <taxon>Bacteria</taxon>
        <taxon>Bacillati</taxon>
        <taxon>Candidatus Dormiibacterota</taxon>
        <taxon>Candidatus Dormibacteria</taxon>
        <taxon>Candidatus Dormibacterales</taxon>
        <taxon>Candidatus Dormibacteraceae</taxon>
        <taxon>Candidatus Nephthysia</taxon>
    </lineage>
</organism>
<evidence type="ECO:0000256" key="3">
    <source>
        <dbReference type="ARBA" id="ARBA00022692"/>
    </source>
</evidence>
<dbReference type="EMBL" id="JAEKNR010000244">
    <property type="protein sequence ID" value="MBJ7601432.1"/>
    <property type="molecule type" value="Genomic_DNA"/>
</dbReference>
<dbReference type="AlphaFoldDB" id="A0A934NFZ4"/>
<evidence type="ECO:0000256" key="6">
    <source>
        <dbReference type="SAM" id="Phobius"/>
    </source>
</evidence>
<name>A0A934NFZ4_9BACT</name>
<dbReference type="Proteomes" id="UP000612893">
    <property type="component" value="Unassembled WGS sequence"/>
</dbReference>
<feature type="transmembrane region" description="Helical" evidence="6">
    <location>
        <begin position="106"/>
        <end position="127"/>
    </location>
</feature>
<reference evidence="7" key="1">
    <citation type="submission" date="2020-10" db="EMBL/GenBank/DDBJ databases">
        <title>Ca. Dormibacterota MAGs.</title>
        <authorList>
            <person name="Montgomery K."/>
        </authorList>
    </citation>
    <scope>NUCLEOTIDE SEQUENCE [LARGE SCALE GENOMIC DNA]</scope>
    <source>
        <strain evidence="7">SC8812_S17_10</strain>
    </source>
</reference>
<gene>
    <name evidence="7" type="ORF">JF922_25580</name>
</gene>
<keyword evidence="5 6" id="KW-0472">Membrane</keyword>
<dbReference type="GO" id="GO:0016020">
    <property type="term" value="C:membrane"/>
    <property type="evidence" value="ECO:0007669"/>
    <property type="project" value="UniProtKB-SubCell"/>
</dbReference>
<keyword evidence="2" id="KW-0813">Transport</keyword>
<dbReference type="Pfam" id="PF01384">
    <property type="entry name" value="PHO4"/>
    <property type="match status" value="1"/>
</dbReference>
<feature type="transmembrane region" description="Helical" evidence="6">
    <location>
        <begin position="217"/>
        <end position="239"/>
    </location>
</feature>
<proteinExistence type="predicted"/>
<evidence type="ECO:0000256" key="5">
    <source>
        <dbReference type="ARBA" id="ARBA00023136"/>
    </source>
</evidence>
<keyword evidence="8" id="KW-1185">Reference proteome</keyword>
<comment type="subcellular location">
    <subcellularLocation>
        <location evidence="1">Membrane</location>
        <topology evidence="1">Multi-pass membrane protein</topology>
    </subcellularLocation>
</comment>
<accession>A0A934NFZ4</accession>
<dbReference type="PANTHER" id="PTHR11101">
    <property type="entry name" value="PHOSPHATE TRANSPORTER"/>
    <property type="match status" value="1"/>
</dbReference>
<feature type="non-terminal residue" evidence="7">
    <location>
        <position position="293"/>
    </location>
</feature>
<evidence type="ECO:0000256" key="2">
    <source>
        <dbReference type="ARBA" id="ARBA00022448"/>
    </source>
</evidence>
<evidence type="ECO:0000256" key="4">
    <source>
        <dbReference type="ARBA" id="ARBA00022989"/>
    </source>
</evidence>
<evidence type="ECO:0000313" key="8">
    <source>
        <dbReference type="Proteomes" id="UP000612893"/>
    </source>
</evidence>